<organism evidence="1 2">
    <name type="scientific">Effrenium voratum</name>
    <dbReference type="NCBI Taxonomy" id="2562239"/>
    <lineage>
        <taxon>Eukaryota</taxon>
        <taxon>Sar</taxon>
        <taxon>Alveolata</taxon>
        <taxon>Dinophyceae</taxon>
        <taxon>Suessiales</taxon>
        <taxon>Symbiodiniaceae</taxon>
        <taxon>Effrenium</taxon>
    </lineage>
</organism>
<evidence type="ECO:0000313" key="2">
    <source>
        <dbReference type="Proteomes" id="UP001178507"/>
    </source>
</evidence>
<comment type="caution">
    <text evidence="1">The sequence shown here is derived from an EMBL/GenBank/DDBJ whole genome shotgun (WGS) entry which is preliminary data.</text>
</comment>
<reference evidence="1" key="1">
    <citation type="submission" date="2023-08" db="EMBL/GenBank/DDBJ databases">
        <authorList>
            <person name="Chen Y."/>
            <person name="Shah S."/>
            <person name="Dougan E. K."/>
            <person name="Thang M."/>
            <person name="Chan C."/>
        </authorList>
    </citation>
    <scope>NUCLEOTIDE SEQUENCE</scope>
</reference>
<name>A0AA36IKC5_9DINO</name>
<accession>A0AA36IKC5</accession>
<evidence type="ECO:0000313" key="1">
    <source>
        <dbReference type="EMBL" id="CAJ1389402.1"/>
    </source>
</evidence>
<keyword evidence="2" id="KW-1185">Reference proteome</keyword>
<dbReference type="Proteomes" id="UP001178507">
    <property type="component" value="Unassembled WGS sequence"/>
</dbReference>
<protein>
    <submittedName>
        <fullName evidence="1">Uncharacterized protein</fullName>
    </submittedName>
</protein>
<proteinExistence type="predicted"/>
<gene>
    <name evidence="1" type="ORF">EVOR1521_LOCUS15026</name>
</gene>
<dbReference type="AlphaFoldDB" id="A0AA36IKC5"/>
<sequence length="169" mass="19516">MGGGHNAATMQEIRFLEDGLRQSHDMTRQLNASYQEAKELLRQNSELLSALRLLDLPEEVGVAMDRFEEMSRPRDYVQLPGEAGEADNGFEQERMKRFIHLMKVIERHQLSRCKGSTGRSRRVPAEELPYPADTSPTSVERIIALQDQESIWDRLKAYWIEITSLEPSW</sequence>
<dbReference type="EMBL" id="CAUJNA010001868">
    <property type="protein sequence ID" value="CAJ1389402.1"/>
    <property type="molecule type" value="Genomic_DNA"/>
</dbReference>